<evidence type="ECO:0000313" key="2">
    <source>
        <dbReference type="EMBL" id="MPD05494.1"/>
    </source>
</evidence>
<evidence type="ECO:0000256" key="1">
    <source>
        <dbReference type="SAM" id="MobiDB-lite"/>
    </source>
</evidence>
<protein>
    <submittedName>
        <fullName evidence="2">Uncharacterized protein</fullName>
    </submittedName>
</protein>
<dbReference type="AlphaFoldDB" id="A0A5B7KFB9"/>
<feature type="region of interest" description="Disordered" evidence="1">
    <location>
        <begin position="1"/>
        <end position="47"/>
    </location>
</feature>
<dbReference type="Proteomes" id="UP000324222">
    <property type="component" value="Unassembled WGS sequence"/>
</dbReference>
<sequence>MSLTTGHACLVSTAKRGKPRQMKHKHQARFPRPEKGRKSHIVGKGGGGGFFGAGEGVLISYKWRHTAKGGMTPHGTALKGERRAGAVKDILFRLCIGREVTSLWLP</sequence>
<comment type="caution">
    <text evidence="2">The sequence shown here is derived from an EMBL/GenBank/DDBJ whole genome shotgun (WGS) entry which is preliminary data.</text>
</comment>
<organism evidence="2 3">
    <name type="scientific">Portunus trituberculatus</name>
    <name type="common">Swimming crab</name>
    <name type="synonym">Neptunus trituberculatus</name>
    <dbReference type="NCBI Taxonomy" id="210409"/>
    <lineage>
        <taxon>Eukaryota</taxon>
        <taxon>Metazoa</taxon>
        <taxon>Ecdysozoa</taxon>
        <taxon>Arthropoda</taxon>
        <taxon>Crustacea</taxon>
        <taxon>Multicrustacea</taxon>
        <taxon>Malacostraca</taxon>
        <taxon>Eumalacostraca</taxon>
        <taxon>Eucarida</taxon>
        <taxon>Decapoda</taxon>
        <taxon>Pleocyemata</taxon>
        <taxon>Brachyura</taxon>
        <taxon>Eubrachyura</taxon>
        <taxon>Portunoidea</taxon>
        <taxon>Portunidae</taxon>
        <taxon>Portuninae</taxon>
        <taxon>Portunus</taxon>
    </lineage>
</organism>
<evidence type="ECO:0000313" key="3">
    <source>
        <dbReference type="Proteomes" id="UP000324222"/>
    </source>
</evidence>
<feature type="compositionally biased region" description="Basic residues" evidence="1">
    <location>
        <begin position="15"/>
        <end position="30"/>
    </location>
</feature>
<reference evidence="2 3" key="1">
    <citation type="submission" date="2019-05" db="EMBL/GenBank/DDBJ databases">
        <title>Another draft genome of Portunus trituberculatus and its Hox gene families provides insights of decapod evolution.</title>
        <authorList>
            <person name="Jeong J.-H."/>
            <person name="Song I."/>
            <person name="Kim S."/>
            <person name="Choi T."/>
            <person name="Kim D."/>
            <person name="Ryu S."/>
            <person name="Kim W."/>
        </authorList>
    </citation>
    <scope>NUCLEOTIDE SEQUENCE [LARGE SCALE GENOMIC DNA]</scope>
    <source>
        <tissue evidence="2">Muscle</tissue>
    </source>
</reference>
<gene>
    <name evidence="2" type="ORF">E2C01_101241</name>
</gene>
<proteinExistence type="predicted"/>
<name>A0A5B7KFB9_PORTR</name>
<accession>A0A5B7KFB9</accession>
<keyword evidence="3" id="KW-1185">Reference proteome</keyword>
<dbReference type="EMBL" id="VSRR010146283">
    <property type="protein sequence ID" value="MPD05494.1"/>
    <property type="molecule type" value="Genomic_DNA"/>
</dbReference>